<reference evidence="2 3" key="1">
    <citation type="submission" date="2018-11" db="EMBL/GenBank/DDBJ databases">
        <authorList>
            <person name="Kleinhagauer T."/>
            <person name="Glaeser S.P."/>
            <person name="Spergser J."/>
            <person name="Ruckert C."/>
            <person name="Kaempfer P."/>
            <person name="Busse H.-J."/>
        </authorList>
    </citation>
    <scope>NUCLEOTIDE SEQUENCE [LARGE SCALE GENOMIC DNA]</scope>
    <source>
        <strain evidence="2 3">812CH</strain>
    </source>
</reference>
<dbReference type="EMBL" id="CP033898">
    <property type="protein sequence ID" value="AZA09598.1"/>
    <property type="molecule type" value="Genomic_DNA"/>
</dbReference>
<sequence length="116" mass="12836">MAQLDPLIHPIQRLAICATLYGAGAVEGLNEMRFSKLAEATALSPSALSKHLRALEEAGYLSKFREIGSTRADDVLWLQLSHAGRDAYKEHMAALEGLEKEQHPQNQSVRVQQKRG</sequence>
<proteinExistence type="predicted"/>
<accession>A0A3G6IY63</accession>
<dbReference type="AlphaFoldDB" id="A0A3G6IY63"/>
<dbReference type="Gene3D" id="1.10.10.10">
    <property type="entry name" value="Winged helix-like DNA-binding domain superfamily/Winged helix DNA-binding domain"/>
    <property type="match status" value="1"/>
</dbReference>
<evidence type="ECO:0000313" key="3">
    <source>
        <dbReference type="Proteomes" id="UP000271426"/>
    </source>
</evidence>
<keyword evidence="3" id="KW-1185">Reference proteome</keyword>
<organism evidence="2 3">
    <name type="scientific">Corynebacterium pseudopelargi</name>
    <dbReference type="NCBI Taxonomy" id="2080757"/>
    <lineage>
        <taxon>Bacteria</taxon>
        <taxon>Bacillati</taxon>
        <taxon>Actinomycetota</taxon>
        <taxon>Actinomycetes</taxon>
        <taxon>Mycobacteriales</taxon>
        <taxon>Corynebacteriaceae</taxon>
        <taxon>Corynebacterium</taxon>
    </lineage>
</organism>
<dbReference type="SUPFAM" id="SSF46785">
    <property type="entry name" value="Winged helix' DNA-binding domain"/>
    <property type="match status" value="1"/>
</dbReference>
<dbReference type="InterPro" id="IPR036390">
    <property type="entry name" value="WH_DNA-bd_sf"/>
</dbReference>
<dbReference type="RefSeq" id="WP_123960501.1">
    <property type="nucleotide sequence ID" value="NZ_CP033898.1"/>
</dbReference>
<dbReference type="OrthoDB" id="4952043at2"/>
<gene>
    <name evidence="2" type="ORF">CPPEL_07440</name>
</gene>
<dbReference type="Proteomes" id="UP000271426">
    <property type="component" value="Chromosome"/>
</dbReference>
<dbReference type="PANTHER" id="PTHR37318:SF1">
    <property type="entry name" value="BSL7504 PROTEIN"/>
    <property type="match status" value="1"/>
</dbReference>
<feature type="domain" description="Winged helix DNA-binding" evidence="1">
    <location>
        <begin position="13"/>
        <end position="96"/>
    </location>
</feature>
<dbReference type="InterPro" id="IPR011991">
    <property type="entry name" value="ArsR-like_HTH"/>
</dbReference>
<evidence type="ECO:0000313" key="2">
    <source>
        <dbReference type="EMBL" id="AZA09598.1"/>
    </source>
</evidence>
<dbReference type="KEGG" id="cpso:CPPEL_07440"/>
<protein>
    <submittedName>
        <fullName evidence="2">Bacterial regulatory protein, arsR family</fullName>
    </submittedName>
</protein>
<dbReference type="PANTHER" id="PTHR37318">
    <property type="entry name" value="BSL7504 PROTEIN"/>
    <property type="match status" value="1"/>
</dbReference>
<dbReference type="CDD" id="cd00090">
    <property type="entry name" value="HTH_ARSR"/>
    <property type="match status" value="1"/>
</dbReference>
<evidence type="ECO:0000259" key="1">
    <source>
        <dbReference type="Pfam" id="PF13601"/>
    </source>
</evidence>
<name>A0A3G6IY63_9CORY</name>
<dbReference type="Pfam" id="PF13601">
    <property type="entry name" value="HTH_34"/>
    <property type="match status" value="1"/>
</dbReference>
<dbReference type="InterPro" id="IPR027395">
    <property type="entry name" value="WH_DNA-bd_dom"/>
</dbReference>
<dbReference type="InterPro" id="IPR036388">
    <property type="entry name" value="WH-like_DNA-bd_sf"/>
</dbReference>